<dbReference type="InterPro" id="IPR055414">
    <property type="entry name" value="LRR_R13L4/SHOC2-like"/>
</dbReference>
<dbReference type="SUPFAM" id="SSF52058">
    <property type="entry name" value="L domain-like"/>
    <property type="match status" value="1"/>
</dbReference>
<accession>A0ABR2ER32</accession>
<evidence type="ECO:0000256" key="1">
    <source>
        <dbReference type="ARBA" id="ARBA00022737"/>
    </source>
</evidence>
<dbReference type="Gene3D" id="3.80.10.10">
    <property type="entry name" value="Ribonuclease Inhibitor"/>
    <property type="match status" value="1"/>
</dbReference>
<dbReference type="PANTHER" id="PTHR47186">
    <property type="entry name" value="LEUCINE-RICH REPEAT-CONTAINING PROTEIN 57"/>
    <property type="match status" value="1"/>
</dbReference>
<name>A0ABR2ER32_9ROSI</name>
<sequence>MKGASEIALSRVLSLLVFVVDETSKSSFNRLPYVFKMMRVLDLEGTTINELPDELVNLFNLRYLNLTRTQVKELSKSIGKLYNLQSLVMKETQITELPAGIVKLKNLRHLIAYGLNGNTVAFDYWFGLETDGQNLCLAIAKMIRLREIGVKSCNENEQVNMDVLESTPPGLEKLYLAGFQKLKVLSIGRCPRLIEIVINKGVMHGLQELNIFACEEFTTLPLGWESLPDINKFFWMTFRLGLFRQYADQKAWIDKQSRHRIKKTRRHRSHIQCNIMVQMISAKQDECFQYYVYIMQHNGSALVAAPRHVMAGEVGFHDVVPAVMDRMAEDIGLDLQARGHDGCDRIVAVRQQVDNGIAQALNCQDLR</sequence>
<proteinExistence type="predicted"/>
<protein>
    <recommendedName>
        <fullName evidence="2">Disease resistance R13L4/SHOC-2-like LRR domain-containing protein</fullName>
    </recommendedName>
</protein>
<keyword evidence="4" id="KW-1185">Reference proteome</keyword>
<feature type="domain" description="Disease resistance R13L4/SHOC-2-like LRR" evidence="2">
    <location>
        <begin position="34"/>
        <end position="221"/>
    </location>
</feature>
<dbReference type="InterPro" id="IPR032675">
    <property type="entry name" value="LRR_dom_sf"/>
</dbReference>
<evidence type="ECO:0000313" key="4">
    <source>
        <dbReference type="Proteomes" id="UP001472677"/>
    </source>
</evidence>
<reference evidence="3 4" key="1">
    <citation type="journal article" date="2024" name="G3 (Bethesda)">
        <title>Genome assembly of Hibiscus sabdariffa L. provides insights into metabolisms of medicinal natural products.</title>
        <authorList>
            <person name="Kim T."/>
        </authorList>
    </citation>
    <scope>NUCLEOTIDE SEQUENCE [LARGE SCALE GENOMIC DNA]</scope>
    <source>
        <strain evidence="3">TK-2024</strain>
        <tissue evidence="3">Old leaves</tissue>
    </source>
</reference>
<dbReference type="PANTHER" id="PTHR47186:SF57">
    <property type="entry name" value="OS02G0478300 PROTEIN"/>
    <property type="match status" value="1"/>
</dbReference>
<keyword evidence="1" id="KW-0677">Repeat</keyword>
<dbReference type="Pfam" id="PF23598">
    <property type="entry name" value="LRR_14"/>
    <property type="match status" value="1"/>
</dbReference>
<comment type="caution">
    <text evidence="3">The sequence shown here is derived from an EMBL/GenBank/DDBJ whole genome shotgun (WGS) entry which is preliminary data.</text>
</comment>
<evidence type="ECO:0000259" key="2">
    <source>
        <dbReference type="Pfam" id="PF23598"/>
    </source>
</evidence>
<gene>
    <name evidence="3" type="ORF">V6N12_036587</name>
</gene>
<dbReference type="Proteomes" id="UP001472677">
    <property type="component" value="Unassembled WGS sequence"/>
</dbReference>
<evidence type="ECO:0000313" key="3">
    <source>
        <dbReference type="EMBL" id="KAK8564464.1"/>
    </source>
</evidence>
<organism evidence="3 4">
    <name type="scientific">Hibiscus sabdariffa</name>
    <name type="common">roselle</name>
    <dbReference type="NCBI Taxonomy" id="183260"/>
    <lineage>
        <taxon>Eukaryota</taxon>
        <taxon>Viridiplantae</taxon>
        <taxon>Streptophyta</taxon>
        <taxon>Embryophyta</taxon>
        <taxon>Tracheophyta</taxon>
        <taxon>Spermatophyta</taxon>
        <taxon>Magnoliopsida</taxon>
        <taxon>eudicotyledons</taxon>
        <taxon>Gunneridae</taxon>
        <taxon>Pentapetalae</taxon>
        <taxon>rosids</taxon>
        <taxon>malvids</taxon>
        <taxon>Malvales</taxon>
        <taxon>Malvaceae</taxon>
        <taxon>Malvoideae</taxon>
        <taxon>Hibiscus</taxon>
    </lineage>
</organism>
<dbReference type="EMBL" id="JBBPBM010000011">
    <property type="protein sequence ID" value="KAK8564464.1"/>
    <property type="molecule type" value="Genomic_DNA"/>
</dbReference>